<sequence length="51" mass="5582">MLLNLVLGLSRVFLAPWRCLDMPRVLARLNPSGTIPYVAVVAVEVAIAKFS</sequence>
<proteinExistence type="predicted"/>
<evidence type="ECO:0000313" key="2">
    <source>
        <dbReference type="Proteomes" id="UP001384579"/>
    </source>
</evidence>
<reference evidence="1 2" key="1">
    <citation type="journal article" date="2020" name="Harmful Algae">
        <title>Molecular and morphological characterization of a novel dihydroanatoxin-a producing Microcoleus species (cyanobacteria) from the Russian River, California, USA.</title>
        <authorList>
            <person name="Conklin K.Y."/>
            <person name="Stancheva R."/>
            <person name="Otten T.G."/>
            <person name="Fadness R."/>
            <person name="Boyer G.L."/>
            <person name="Read B."/>
            <person name="Zhang X."/>
            <person name="Sheath R.G."/>
        </authorList>
    </citation>
    <scope>NUCLEOTIDE SEQUENCE [LARGE SCALE GENOMIC DNA]</scope>
    <source>
        <strain evidence="1 2">PTRS2</strain>
    </source>
</reference>
<gene>
    <name evidence="1" type="ORF">WMG39_31820</name>
</gene>
<accession>A0ABU8YYB5</accession>
<dbReference type="Proteomes" id="UP001384579">
    <property type="component" value="Unassembled WGS sequence"/>
</dbReference>
<organism evidence="1 2">
    <name type="scientific">Microcoleus anatoxicus PTRS2</name>
    <dbReference type="NCBI Taxonomy" id="2705321"/>
    <lineage>
        <taxon>Bacteria</taxon>
        <taxon>Bacillati</taxon>
        <taxon>Cyanobacteriota</taxon>
        <taxon>Cyanophyceae</taxon>
        <taxon>Oscillatoriophycideae</taxon>
        <taxon>Oscillatoriales</taxon>
        <taxon>Microcoleaceae</taxon>
        <taxon>Microcoleus</taxon>
        <taxon>Microcoleus anatoxicus</taxon>
    </lineage>
</organism>
<comment type="caution">
    <text evidence="1">The sequence shown here is derived from an EMBL/GenBank/DDBJ whole genome shotgun (WGS) entry which is preliminary data.</text>
</comment>
<evidence type="ECO:0000313" key="1">
    <source>
        <dbReference type="EMBL" id="MEK0189399.1"/>
    </source>
</evidence>
<keyword evidence="2" id="KW-1185">Reference proteome</keyword>
<dbReference type="EMBL" id="JBBLXS010001208">
    <property type="protein sequence ID" value="MEK0189399.1"/>
    <property type="molecule type" value="Genomic_DNA"/>
</dbReference>
<protein>
    <submittedName>
        <fullName evidence="1">Uncharacterized protein</fullName>
    </submittedName>
</protein>
<dbReference type="RefSeq" id="WP_340542571.1">
    <property type="nucleotide sequence ID" value="NZ_JBBLXS010001208.1"/>
</dbReference>
<name>A0ABU8YYB5_9CYAN</name>